<accession>A0A1F4VYM3</accession>
<dbReference type="SMART" id="SM00530">
    <property type="entry name" value="HTH_XRE"/>
    <property type="match status" value="1"/>
</dbReference>
<dbReference type="SUPFAM" id="SSF47413">
    <property type="entry name" value="lambda repressor-like DNA-binding domains"/>
    <property type="match status" value="1"/>
</dbReference>
<dbReference type="Proteomes" id="UP000176614">
    <property type="component" value="Unassembled WGS sequence"/>
</dbReference>
<dbReference type="InterPro" id="IPR001387">
    <property type="entry name" value="Cro/C1-type_HTH"/>
</dbReference>
<organism evidence="2 3">
    <name type="scientific">candidate division WWE3 bacterium RIFOXYA2_FULL_46_9</name>
    <dbReference type="NCBI Taxonomy" id="1802636"/>
    <lineage>
        <taxon>Bacteria</taxon>
        <taxon>Katanobacteria</taxon>
    </lineage>
</organism>
<protein>
    <recommendedName>
        <fullName evidence="1">HTH cro/C1-type domain-containing protein</fullName>
    </recommendedName>
</protein>
<sequence>MYTSIRYILLLMENNKSSIIGTKIRGLRLKLNISQASFGKKIGLSGKAISSYETGVSEPPLRVLEDISDTYSTPLIRVDTKNKLENLLTELRTVLEESITF</sequence>
<dbReference type="PROSITE" id="PS50943">
    <property type="entry name" value="HTH_CROC1"/>
    <property type="match status" value="1"/>
</dbReference>
<dbReference type="CDD" id="cd00093">
    <property type="entry name" value="HTH_XRE"/>
    <property type="match status" value="1"/>
</dbReference>
<evidence type="ECO:0000313" key="2">
    <source>
        <dbReference type="EMBL" id="OGC62262.1"/>
    </source>
</evidence>
<evidence type="ECO:0000313" key="3">
    <source>
        <dbReference type="Proteomes" id="UP000176614"/>
    </source>
</evidence>
<dbReference type="AlphaFoldDB" id="A0A1F4VYM3"/>
<comment type="caution">
    <text evidence="2">The sequence shown here is derived from an EMBL/GenBank/DDBJ whole genome shotgun (WGS) entry which is preliminary data.</text>
</comment>
<dbReference type="InterPro" id="IPR010982">
    <property type="entry name" value="Lambda_DNA-bd_dom_sf"/>
</dbReference>
<dbReference type="GO" id="GO:0003677">
    <property type="term" value="F:DNA binding"/>
    <property type="evidence" value="ECO:0007669"/>
    <property type="project" value="InterPro"/>
</dbReference>
<dbReference type="EMBL" id="MEVT01000022">
    <property type="protein sequence ID" value="OGC62262.1"/>
    <property type="molecule type" value="Genomic_DNA"/>
</dbReference>
<proteinExistence type="predicted"/>
<feature type="domain" description="HTH cro/C1-type" evidence="1">
    <location>
        <begin position="24"/>
        <end position="78"/>
    </location>
</feature>
<dbReference type="Gene3D" id="1.10.260.40">
    <property type="entry name" value="lambda repressor-like DNA-binding domains"/>
    <property type="match status" value="1"/>
</dbReference>
<gene>
    <name evidence="2" type="ORF">A2264_03165</name>
</gene>
<evidence type="ECO:0000259" key="1">
    <source>
        <dbReference type="PROSITE" id="PS50943"/>
    </source>
</evidence>
<name>A0A1F4VYM3_UNCKA</name>
<reference evidence="2 3" key="1">
    <citation type="journal article" date="2016" name="Nat. Commun.">
        <title>Thousands of microbial genomes shed light on interconnected biogeochemical processes in an aquifer system.</title>
        <authorList>
            <person name="Anantharaman K."/>
            <person name="Brown C.T."/>
            <person name="Hug L.A."/>
            <person name="Sharon I."/>
            <person name="Castelle C.J."/>
            <person name="Probst A.J."/>
            <person name="Thomas B.C."/>
            <person name="Singh A."/>
            <person name="Wilkins M.J."/>
            <person name="Karaoz U."/>
            <person name="Brodie E.L."/>
            <person name="Williams K.H."/>
            <person name="Hubbard S.S."/>
            <person name="Banfield J.F."/>
        </authorList>
    </citation>
    <scope>NUCLEOTIDE SEQUENCE [LARGE SCALE GENOMIC DNA]</scope>
</reference>
<dbReference type="Pfam" id="PF01381">
    <property type="entry name" value="HTH_3"/>
    <property type="match status" value="1"/>
</dbReference>